<organism evidence="1 2">
    <name type="scientific">Liparis tanakae</name>
    <name type="common">Tanaka's snailfish</name>
    <dbReference type="NCBI Taxonomy" id="230148"/>
    <lineage>
        <taxon>Eukaryota</taxon>
        <taxon>Metazoa</taxon>
        <taxon>Chordata</taxon>
        <taxon>Craniata</taxon>
        <taxon>Vertebrata</taxon>
        <taxon>Euteleostomi</taxon>
        <taxon>Actinopterygii</taxon>
        <taxon>Neopterygii</taxon>
        <taxon>Teleostei</taxon>
        <taxon>Neoteleostei</taxon>
        <taxon>Acanthomorphata</taxon>
        <taxon>Eupercaria</taxon>
        <taxon>Perciformes</taxon>
        <taxon>Cottioidei</taxon>
        <taxon>Cottales</taxon>
        <taxon>Liparidae</taxon>
        <taxon>Liparis</taxon>
    </lineage>
</organism>
<dbReference type="Proteomes" id="UP000314294">
    <property type="component" value="Unassembled WGS sequence"/>
</dbReference>
<gene>
    <name evidence="1" type="ORF">EYF80_008755</name>
</gene>
<proteinExistence type="predicted"/>
<reference evidence="1 2" key="1">
    <citation type="submission" date="2019-03" db="EMBL/GenBank/DDBJ databases">
        <title>First draft genome of Liparis tanakae, snailfish: a comprehensive survey of snailfish specific genes.</title>
        <authorList>
            <person name="Kim W."/>
            <person name="Song I."/>
            <person name="Jeong J.-H."/>
            <person name="Kim D."/>
            <person name="Kim S."/>
            <person name="Ryu S."/>
            <person name="Song J.Y."/>
            <person name="Lee S.K."/>
        </authorList>
    </citation>
    <scope>NUCLEOTIDE SEQUENCE [LARGE SCALE GENOMIC DNA]</scope>
    <source>
        <tissue evidence="1">Muscle</tissue>
    </source>
</reference>
<name>A0A4Z2ISW6_9TELE</name>
<dbReference type="AlphaFoldDB" id="A0A4Z2ISW6"/>
<keyword evidence="2" id="KW-1185">Reference proteome</keyword>
<accession>A0A4Z2ISW6</accession>
<dbReference type="EMBL" id="SRLO01000049">
    <property type="protein sequence ID" value="TNN81099.1"/>
    <property type="molecule type" value="Genomic_DNA"/>
</dbReference>
<evidence type="ECO:0000313" key="2">
    <source>
        <dbReference type="Proteomes" id="UP000314294"/>
    </source>
</evidence>
<evidence type="ECO:0000313" key="1">
    <source>
        <dbReference type="EMBL" id="TNN81099.1"/>
    </source>
</evidence>
<sequence length="84" mass="8801">MGEERGRQSGGAAAADGGLPADVWSEVGGLSGRLLVEDEEKLFALLAADSQLRQPVDTGETGVQFRGHRLSSSVLGLKGLTRKH</sequence>
<protein>
    <submittedName>
        <fullName evidence="1">Uncharacterized protein</fullName>
    </submittedName>
</protein>
<comment type="caution">
    <text evidence="1">The sequence shown here is derived from an EMBL/GenBank/DDBJ whole genome shotgun (WGS) entry which is preliminary data.</text>
</comment>